<dbReference type="SUPFAM" id="SSF102114">
    <property type="entry name" value="Radical SAM enzymes"/>
    <property type="match status" value="1"/>
</dbReference>
<evidence type="ECO:0000256" key="7">
    <source>
        <dbReference type="ARBA" id="ARBA00023004"/>
    </source>
</evidence>
<name>A0ABT5VVQ2_9BACT</name>
<dbReference type="InterPro" id="IPR034457">
    <property type="entry name" value="Organic_radical-activating"/>
</dbReference>
<evidence type="ECO:0000256" key="4">
    <source>
        <dbReference type="ARBA" id="ARBA00022691"/>
    </source>
</evidence>
<dbReference type="InterPro" id="IPR012839">
    <property type="entry name" value="Organic_radical_activase"/>
</dbReference>
<protein>
    <submittedName>
        <fullName evidence="10">Glycyl-radical enzyme activating protein</fullName>
    </submittedName>
</protein>
<keyword evidence="11" id="KW-1185">Reference proteome</keyword>
<evidence type="ECO:0000256" key="3">
    <source>
        <dbReference type="ARBA" id="ARBA00022485"/>
    </source>
</evidence>
<reference evidence="10 11" key="1">
    <citation type="submission" date="2022-01" db="EMBL/GenBank/DDBJ databases">
        <title>Labilibaculum sp. nov, a marine bacterium isolated from Antarctica.</title>
        <authorList>
            <person name="Dai W."/>
        </authorList>
    </citation>
    <scope>NUCLEOTIDE SEQUENCE [LARGE SCALE GENOMIC DNA]</scope>
    <source>
        <strain evidence="10 11">DW002</strain>
    </source>
</reference>
<dbReference type="PIRSF" id="PIRSF000371">
    <property type="entry name" value="PFL_act_enz"/>
    <property type="match status" value="1"/>
</dbReference>
<keyword evidence="6" id="KW-0560">Oxidoreductase</keyword>
<dbReference type="SFLD" id="SFLDG01118">
    <property type="entry name" value="activating_enzymes__group_2"/>
    <property type="match status" value="1"/>
</dbReference>
<dbReference type="InterPro" id="IPR001989">
    <property type="entry name" value="Radical_activat_CS"/>
</dbReference>
<dbReference type="InterPro" id="IPR040074">
    <property type="entry name" value="BssD/PflA/YjjW"/>
</dbReference>
<gene>
    <name evidence="10" type="ORF">L3049_16020</name>
</gene>
<evidence type="ECO:0000256" key="1">
    <source>
        <dbReference type="ARBA" id="ARBA00001966"/>
    </source>
</evidence>
<keyword evidence="8" id="KW-0411">Iron-sulfur</keyword>
<dbReference type="Gene3D" id="3.20.20.70">
    <property type="entry name" value="Aldolase class I"/>
    <property type="match status" value="1"/>
</dbReference>
<evidence type="ECO:0000256" key="6">
    <source>
        <dbReference type="ARBA" id="ARBA00023002"/>
    </source>
</evidence>
<dbReference type="InterPro" id="IPR058240">
    <property type="entry name" value="rSAM_sf"/>
</dbReference>
<proteinExistence type="inferred from homology"/>
<evidence type="ECO:0000313" key="10">
    <source>
        <dbReference type="EMBL" id="MDE5419500.1"/>
    </source>
</evidence>
<organism evidence="10 11">
    <name type="scientific">Paralabilibaculum antarcticum</name>
    <dbReference type="NCBI Taxonomy" id="2912572"/>
    <lineage>
        <taxon>Bacteria</taxon>
        <taxon>Pseudomonadati</taxon>
        <taxon>Bacteroidota</taxon>
        <taxon>Bacteroidia</taxon>
        <taxon>Marinilabiliales</taxon>
        <taxon>Marinifilaceae</taxon>
        <taxon>Paralabilibaculum</taxon>
    </lineage>
</organism>
<dbReference type="InterPro" id="IPR013785">
    <property type="entry name" value="Aldolase_TIM"/>
</dbReference>
<dbReference type="Pfam" id="PF04055">
    <property type="entry name" value="Radical_SAM"/>
    <property type="match status" value="1"/>
</dbReference>
<sequence length="299" mass="33830">MGRITQIQSMSLHDGPGIRTTVFMKGCNMRCTWCHNPETWRHSKQIQFLEDKCIDCKACHQASLQSEFTPNLLVKPNQFSISELITISESCYTGALELIGKDVSLDDVMKAVEKDCEFFEESGGGITISGGEPLLQAEFVIEIFKKCKERGIHTAIETNLHSNTELVERVAEYTDLFMVDIKLWNSELHKKWTGLGNELVLKNIKALNDLGKSLIIRTPVIPGVNDNVKELSAIADFVSELDCLINYELLPYHSLGNGKYKALGIEDQMPNFDQLSKDHFEQLQKEVAKLCKKFKKNLE</sequence>
<evidence type="ECO:0000256" key="5">
    <source>
        <dbReference type="ARBA" id="ARBA00022723"/>
    </source>
</evidence>
<feature type="domain" description="Radical SAM core" evidence="9">
    <location>
        <begin position="13"/>
        <end position="295"/>
    </location>
</feature>
<keyword evidence="4" id="KW-0949">S-adenosyl-L-methionine</keyword>
<dbReference type="InterPro" id="IPR007197">
    <property type="entry name" value="rSAM"/>
</dbReference>
<evidence type="ECO:0000313" key="11">
    <source>
        <dbReference type="Proteomes" id="UP001528920"/>
    </source>
</evidence>
<accession>A0ABT5VVQ2</accession>
<dbReference type="SFLD" id="SFLDS00029">
    <property type="entry name" value="Radical_SAM"/>
    <property type="match status" value="1"/>
</dbReference>
<evidence type="ECO:0000256" key="2">
    <source>
        <dbReference type="ARBA" id="ARBA00009777"/>
    </source>
</evidence>
<dbReference type="PROSITE" id="PS01087">
    <property type="entry name" value="RADICAL_ACTIVATING"/>
    <property type="match status" value="1"/>
</dbReference>
<dbReference type="NCBIfam" id="TIGR02494">
    <property type="entry name" value="PFLE_PFLC"/>
    <property type="match status" value="1"/>
</dbReference>
<keyword evidence="5" id="KW-0479">Metal-binding</keyword>
<comment type="similarity">
    <text evidence="2">Belongs to the organic radical-activating enzymes family.</text>
</comment>
<dbReference type="SUPFAM" id="SSF54862">
    <property type="entry name" value="4Fe-4S ferredoxins"/>
    <property type="match status" value="1"/>
</dbReference>
<dbReference type="SFLD" id="SFLDG01066">
    <property type="entry name" value="organic_radical-activating_enz"/>
    <property type="match status" value="1"/>
</dbReference>
<dbReference type="Proteomes" id="UP001528920">
    <property type="component" value="Unassembled WGS sequence"/>
</dbReference>
<dbReference type="EMBL" id="JAKJSC010000004">
    <property type="protein sequence ID" value="MDE5419500.1"/>
    <property type="molecule type" value="Genomic_DNA"/>
</dbReference>
<keyword evidence="7" id="KW-0408">Iron</keyword>
<dbReference type="PANTHER" id="PTHR30352">
    <property type="entry name" value="PYRUVATE FORMATE-LYASE-ACTIVATING ENZYME"/>
    <property type="match status" value="1"/>
</dbReference>
<evidence type="ECO:0000259" key="9">
    <source>
        <dbReference type="PROSITE" id="PS51918"/>
    </source>
</evidence>
<comment type="caution">
    <text evidence="10">The sequence shown here is derived from an EMBL/GenBank/DDBJ whole genome shotgun (WGS) entry which is preliminary data.</text>
</comment>
<evidence type="ECO:0000256" key="8">
    <source>
        <dbReference type="ARBA" id="ARBA00023014"/>
    </source>
</evidence>
<dbReference type="PROSITE" id="PS51918">
    <property type="entry name" value="RADICAL_SAM"/>
    <property type="match status" value="1"/>
</dbReference>
<keyword evidence="3" id="KW-0004">4Fe-4S</keyword>
<dbReference type="PANTHER" id="PTHR30352:SF4">
    <property type="entry name" value="PYRUVATE FORMATE-LYASE 2-ACTIVATING ENZYME"/>
    <property type="match status" value="1"/>
</dbReference>
<dbReference type="RefSeq" id="WP_275110831.1">
    <property type="nucleotide sequence ID" value="NZ_JAKJSC010000004.1"/>
</dbReference>
<comment type="cofactor">
    <cofactor evidence="1">
        <name>[4Fe-4S] cluster</name>
        <dbReference type="ChEBI" id="CHEBI:49883"/>
    </cofactor>
</comment>